<dbReference type="EMBL" id="MCGO01000287">
    <property type="protein sequence ID" value="ORY17538.1"/>
    <property type="molecule type" value="Genomic_DNA"/>
</dbReference>
<dbReference type="AlphaFoldDB" id="A0A1Y2A4V0"/>
<evidence type="ECO:0000313" key="2">
    <source>
        <dbReference type="Proteomes" id="UP000193642"/>
    </source>
</evidence>
<comment type="caution">
    <text evidence="1">The sequence shown here is derived from an EMBL/GenBank/DDBJ whole genome shotgun (WGS) entry which is preliminary data.</text>
</comment>
<evidence type="ECO:0000313" key="1">
    <source>
        <dbReference type="EMBL" id="ORY17538.1"/>
    </source>
</evidence>
<dbReference type="OrthoDB" id="10325178at2759"/>
<protein>
    <submittedName>
        <fullName evidence="1">Uncharacterized protein</fullName>
    </submittedName>
</protein>
<keyword evidence="2" id="KW-1185">Reference proteome</keyword>
<gene>
    <name evidence="1" type="ORF">BCR33DRAFT_731038</name>
</gene>
<accession>A0A1Y2A4V0</accession>
<sequence length="235" mass="23551">MPIDVLALATVNNTVAESLMTCVGPQLNSLSRCAAPLSSAMPTATAASNSLGFNLPPASAFSDAIACVCDKSASDSINAALTSCVTNSPYPVDAGKTAKLFGSLYDSFCTNGQSQACKTEIQKGLDLLPTLITPELIQGLGKVNLTSANGVTAGLTSQLQTISAPLCIEGRALIQNCLAPELASLFNCPSDAKASGTVTNVATAGAAATTIASIKSSAGTVAMSLALLVSSVFLA</sequence>
<dbReference type="Proteomes" id="UP000193642">
    <property type="component" value="Unassembled WGS sequence"/>
</dbReference>
<proteinExistence type="predicted"/>
<organism evidence="1 2">
    <name type="scientific">Rhizoclosmatium globosum</name>
    <dbReference type="NCBI Taxonomy" id="329046"/>
    <lineage>
        <taxon>Eukaryota</taxon>
        <taxon>Fungi</taxon>
        <taxon>Fungi incertae sedis</taxon>
        <taxon>Chytridiomycota</taxon>
        <taxon>Chytridiomycota incertae sedis</taxon>
        <taxon>Chytridiomycetes</taxon>
        <taxon>Chytridiales</taxon>
        <taxon>Chytriomycetaceae</taxon>
        <taxon>Rhizoclosmatium</taxon>
    </lineage>
</organism>
<name>A0A1Y2A4V0_9FUNG</name>
<reference evidence="1 2" key="1">
    <citation type="submission" date="2016-07" db="EMBL/GenBank/DDBJ databases">
        <title>Pervasive Adenine N6-methylation of Active Genes in Fungi.</title>
        <authorList>
            <consortium name="DOE Joint Genome Institute"/>
            <person name="Mondo S.J."/>
            <person name="Dannebaum R.O."/>
            <person name="Kuo R.C."/>
            <person name="Labutti K."/>
            <person name="Haridas S."/>
            <person name="Kuo A."/>
            <person name="Salamov A."/>
            <person name="Ahrendt S.R."/>
            <person name="Lipzen A."/>
            <person name="Sullivan W."/>
            <person name="Andreopoulos W.B."/>
            <person name="Clum A."/>
            <person name="Lindquist E."/>
            <person name="Daum C."/>
            <person name="Ramamoorthy G.K."/>
            <person name="Gryganskyi A."/>
            <person name="Culley D."/>
            <person name="Magnuson J.K."/>
            <person name="James T.Y."/>
            <person name="O'Malley M.A."/>
            <person name="Stajich J.E."/>
            <person name="Spatafora J.W."/>
            <person name="Visel A."/>
            <person name="Grigoriev I.V."/>
        </authorList>
    </citation>
    <scope>NUCLEOTIDE SEQUENCE [LARGE SCALE GENOMIC DNA]</scope>
    <source>
        <strain evidence="1 2">JEL800</strain>
    </source>
</reference>